<evidence type="ECO:0000313" key="3">
    <source>
        <dbReference type="Proteomes" id="UP001054821"/>
    </source>
</evidence>
<sequence>MIKLRKLRVGLDMDNQKALLATLQSKHDGVWVIMGRLIKSAHFLPVTVKYSLNKLAKSFIDEIVRLYGVPFSTTFHPQTDGQSERTIQTLEGMLRACTLQFRGEWDEKLPLMEPQPAPAPAAAVSPEFGEEAAGVARSSQPPISLLRPPFPSSQATGARQTRMSDLQEV</sequence>
<evidence type="ECO:0000256" key="1">
    <source>
        <dbReference type="SAM" id="MobiDB-lite"/>
    </source>
</evidence>
<dbReference type="Proteomes" id="UP001054821">
    <property type="component" value="Chromosome 4"/>
</dbReference>
<comment type="caution">
    <text evidence="2">The sequence shown here is derived from an EMBL/GenBank/DDBJ whole genome shotgun (WGS) entry which is preliminary data.</text>
</comment>
<keyword evidence="3" id="KW-1185">Reference proteome</keyword>
<proteinExistence type="predicted"/>
<dbReference type="SUPFAM" id="SSF53098">
    <property type="entry name" value="Ribonuclease H-like"/>
    <property type="match status" value="1"/>
</dbReference>
<protein>
    <submittedName>
        <fullName evidence="2">Uncharacterized protein</fullName>
    </submittedName>
</protein>
<reference evidence="2 3" key="1">
    <citation type="journal article" date="2022" name="G3 (Bethesda)">
        <title>Whole-genome sequence and methylome profiling of the almond [Prunus dulcis (Mill.) D.A. Webb] cultivar 'Nonpareil'.</title>
        <authorList>
            <person name="D'Amico-Willman K.M."/>
            <person name="Ouma W.Z."/>
            <person name="Meulia T."/>
            <person name="Sideli G.M."/>
            <person name="Gradziel T.M."/>
            <person name="Fresnedo-Ramirez J."/>
        </authorList>
    </citation>
    <scope>NUCLEOTIDE SEQUENCE [LARGE SCALE GENOMIC DNA]</scope>
    <source>
        <strain evidence="2">Clone GOH B32 T37-40</strain>
    </source>
</reference>
<dbReference type="InterPro" id="IPR036397">
    <property type="entry name" value="RNaseH_sf"/>
</dbReference>
<gene>
    <name evidence="2" type="ORF">L3X38_023748</name>
</gene>
<accession>A0AAD4W112</accession>
<dbReference type="InterPro" id="IPR012337">
    <property type="entry name" value="RNaseH-like_sf"/>
</dbReference>
<dbReference type="AlphaFoldDB" id="A0AAD4W112"/>
<feature type="region of interest" description="Disordered" evidence="1">
    <location>
        <begin position="110"/>
        <end position="169"/>
    </location>
</feature>
<dbReference type="EMBL" id="JAJFAZ020000004">
    <property type="protein sequence ID" value="KAI5333616.1"/>
    <property type="molecule type" value="Genomic_DNA"/>
</dbReference>
<dbReference type="PANTHER" id="PTHR45835:SF99">
    <property type="entry name" value="CHROMO DOMAIN-CONTAINING PROTEIN-RELATED"/>
    <property type="match status" value="1"/>
</dbReference>
<name>A0AAD4W112_PRUDU</name>
<evidence type="ECO:0000313" key="2">
    <source>
        <dbReference type="EMBL" id="KAI5333616.1"/>
    </source>
</evidence>
<organism evidence="2 3">
    <name type="scientific">Prunus dulcis</name>
    <name type="common">Almond</name>
    <name type="synonym">Amygdalus dulcis</name>
    <dbReference type="NCBI Taxonomy" id="3755"/>
    <lineage>
        <taxon>Eukaryota</taxon>
        <taxon>Viridiplantae</taxon>
        <taxon>Streptophyta</taxon>
        <taxon>Embryophyta</taxon>
        <taxon>Tracheophyta</taxon>
        <taxon>Spermatophyta</taxon>
        <taxon>Magnoliopsida</taxon>
        <taxon>eudicotyledons</taxon>
        <taxon>Gunneridae</taxon>
        <taxon>Pentapetalae</taxon>
        <taxon>rosids</taxon>
        <taxon>fabids</taxon>
        <taxon>Rosales</taxon>
        <taxon>Rosaceae</taxon>
        <taxon>Amygdaloideae</taxon>
        <taxon>Amygdaleae</taxon>
        <taxon>Prunus</taxon>
    </lineage>
</organism>
<dbReference type="Gene3D" id="3.30.420.10">
    <property type="entry name" value="Ribonuclease H-like superfamily/Ribonuclease H"/>
    <property type="match status" value="1"/>
</dbReference>
<feature type="compositionally biased region" description="Polar residues" evidence="1">
    <location>
        <begin position="152"/>
        <end position="169"/>
    </location>
</feature>
<dbReference type="PANTHER" id="PTHR45835">
    <property type="entry name" value="YALI0A06105P"/>
    <property type="match status" value="1"/>
</dbReference>
<dbReference type="GO" id="GO:0003676">
    <property type="term" value="F:nucleic acid binding"/>
    <property type="evidence" value="ECO:0007669"/>
    <property type="project" value="InterPro"/>
</dbReference>